<accession>A0ABD0L7X1</accession>
<organism evidence="1 2">
    <name type="scientific">Batillaria attramentaria</name>
    <dbReference type="NCBI Taxonomy" id="370345"/>
    <lineage>
        <taxon>Eukaryota</taxon>
        <taxon>Metazoa</taxon>
        <taxon>Spiralia</taxon>
        <taxon>Lophotrochozoa</taxon>
        <taxon>Mollusca</taxon>
        <taxon>Gastropoda</taxon>
        <taxon>Caenogastropoda</taxon>
        <taxon>Sorbeoconcha</taxon>
        <taxon>Cerithioidea</taxon>
        <taxon>Batillariidae</taxon>
        <taxon>Batillaria</taxon>
    </lineage>
</organism>
<name>A0ABD0L7X1_9CAEN</name>
<gene>
    <name evidence="1" type="ORF">BaRGS_00013317</name>
</gene>
<reference evidence="1 2" key="1">
    <citation type="journal article" date="2023" name="Sci. Data">
        <title>Genome assembly of the Korean intertidal mud-creeper Batillaria attramentaria.</title>
        <authorList>
            <person name="Patra A.K."/>
            <person name="Ho P.T."/>
            <person name="Jun S."/>
            <person name="Lee S.J."/>
            <person name="Kim Y."/>
            <person name="Won Y.J."/>
        </authorList>
    </citation>
    <scope>NUCLEOTIDE SEQUENCE [LARGE SCALE GENOMIC DNA]</scope>
    <source>
        <strain evidence="1">Wonlab-2016</strain>
    </source>
</reference>
<evidence type="ECO:0000313" key="1">
    <source>
        <dbReference type="EMBL" id="KAK7495378.1"/>
    </source>
</evidence>
<sequence length="176" mass="19823">DEGGVLNFSIDNWEEGDKSTLGAWIHCPAGADREELRKKTPADIFDLFVTEDYKSVADETNRYAVDYLATGTAQLKEHSRFRSGVQTTWQEMKVSVAMIIAMALVVQLDFSKHWTTTKEILVGDVPLSVNKEEEEFIQHADHSYTRLPSALKEMHTAACQTDTSPDDITSLKKKIE</sequence>
<dbReference type="AlphaFoldDB" id="A0ABD0L7X1"/>
<dbReference type="EMBL" id="JACVVK020000075">
    <property type="protein sequence ID" value="KAK7495378.1"/>
    <property type="molecule type" value="Genomic_DNA"/>
</dbReference>
<proteinExistence type="predicted"/>
<comment type="caution">
    <text evidence="1">The sequence shown here is derived from an EMBL/GenBank/DDBJ whole genome shotgun (WGS) entry which is preliminary data.</text>
</comment>
<protein>
    <submittedName>
        <fullName evidence="1">Uncharacterized protein</fullName>
    </submittedName>
</protein>
<dbReference type="Proteomes" id="UP001519460">
    <property type="component" value="Unassembled WGS sequence"/>
</dbReference>
<keyword evidence="2" id="KW-1185">Reference proteome</keyword>
<evidence type="ECO:0000313" key="2">
    <source>
        <dbReference type="Proteomes" id="UP001519460"/>
    </source>
</evidence>
<feature type="non-terminal residue" evidence="1">
    <location>
        <position position="1"/>
    </location>
</feature>